<dbReference type="InterPro" id="IPR001969">
    <property type="entry name" value="Aspartic_peptidase_AS"/>
</dbReference>
<evidence type="ECO:0000256" key="1">
    <source>
        <dbReference type="SAM" id="MobiDB-lite"/>
    </source>
</evidence>
<protein>
    <submittedName>
        <fullName evidence="2">Uncharacterized protein</fullName>
    </submittedName>
</protein>
<accession>A0A2P5W2N8</accession>
<dbReference type="SUPFAM" id="SSF50630">
    <property type="entry name" value="Acid proteases"/>
    <property type="match status" value="1"/>
</dbReference>
<dbReference type="InterPro" id="IPR021109">
    <property type="entry name" value="Peptidase_aspartic_dom_sf"/>
</dbReference>
<proteinExistence type="predicted"/>
<evidence type="ECO:0000313" key="3">
    <source>
        <dbReference type="Proteomes" id="UP000239757"/>
    </source>
</evidence>
<dbReference type="GO" id="GO:0004190">
    <property type="term" value="F:aspartic-type endopeptidase activity"/>
    <property type="evidence" value="ECO:0007669"/>
    <property type="project" value="InterPro"/>
</dbReference>
<dbReference type="PROSITE" id="PS00141">
    <property type="entry name" value="ASP_PROTEASE"/>
    <property type="match status" value="1"/>
</dbReference>
<feature type="compositionally biased region" description="Basic and acidic residues" evidence="1">
    <location>
        <begin position="1"/>
        <end position="19"/>
    </location>
</feature>
<name>A0A2P5W2N8_GOSBA</name>
<organism evidence="2 3">
    <name type="scientific">Gossypium barbadense</name>
    <name type="common">Sea Island cotton</name>
    <name type="synonym">Hibiscus barbadensis</name>
    <dbReference type="NCBI Taxonomy" id="3634"/>
    <lineage>
        <taxon>Eukaryota</taxon>
        <taxon>Viridiplantae</taxon>
        <taxon>Streptophyta</taxon>
        <taxon>Embryophyta</taxon>
        <taxon>Tracheophyta</taxon>
        <taxon>Spermatophyta</taxon>
        <taxon>Magnoliopsida</taxon>
        <taxon>eudicotyledons</taxon>
        <taxon>Gunneridae</taxon>
        <taxon>Pentapetalae</taxon>
        <taxon>rosids</taxon>
        <taxon>malvids</taxon>
        <taxon>Malvales</taxon>
        <taxon>Malvaceae</taxon>
        <taxon>Malvoideae</taxon>
        <taxon>Gossypium</taxon>
    </lineage>
</organism>
<dbReference type="Proteomes" id="UP000239757">
    <property type="component" value="Unassembled WGS sequence"/>
</dbReference>
<feature type="region of interest" description="Disordered" evidence="1">
    <location>
        <begin position="1"/>
        <end position="45"/>
    </location>
</feature>
<reference evidence="2 3" key="1">
    <citation type="submission" date="2015-01" db="EMBL/GenBank/DDBJ databases">
        <title>Genome of allotetraploid Gossypium barbadense reveals genomic plasticity and fiber elongation in cotton evolution.</title>
        <authorList>
            <person name="Chen X."/>
            <person name="Liu X."/>
            <person name="Zhao B."/>
            <person name="Zheng H."/>
            <person name="Hu Y."/>
            <person name="Lu G."/>
            <person name="Yang C."/>
            <person name="Chen J."/>
            <person name="Shan C."/>
            <person name="Zhang L."/>
            <person name="Zhou Y."/>
            <person name="Wang L."/>
            <person name="Guo W."/>
            <person name="Bai Y."/>
            <person name="Ruan J."/>
            <person name="Shangguan X."/>
            <person name="Mao Y."/>
            <person name="Jiang J."/>
            <person name="Zhu Y."/>
            <person name="Lei J."/>
            <person name="Kang H."/>
            <person name="Chen S."/>
            <person name="He X."/>
            <person name="Wang R."/>
            <person name="Wang Y."/>
            <person name="Chen J."/>
            <person name="Wang L."/>
            <person name="Yu S."/>
            <person name="Wang B."/>
            <person name="Wei J."/>
            <person name="Song S."/>
            <person name="Lu X."/>
            <person name="Gao Z."/>
            <person name="Gu W."/>
            <person name="Deng X."/>
            <person name="Ma D."/>
            <person name="Wang S."/>
            <person name="Liang W."/>
            <person name="Fang L."/>
            <person name="Cai C."/>
            <person name="Zhu X."/>
            <person name="Zhou B."/>
            <person name="Zhang Y."/>
            <person name="Chen Z."/>
            <person name="Xu S."/>
            <person name="Zhu R."/>
            <person name="Wang S."/>
            <person name="Zhang T."/>
            <person name="Zhao G."/>
        </authorList>
    </citation>
    <scope>NUCLEOTIDE SEQUENCE [LARGE SCALE GENOMIC DNA]</scope>
    <source>
        <strain evidence="3">cv. Xinhai21</strain>
        <tissue evidence="2">Leaf</tissue>
    </source>
</reference>
<dbReference type="Gene3D" id="2.40.70.10">
    <property type="entry name" value="Acid Proteases"/>
    <property type="match status" value="1"/>
</dbReference>
<dbReference type="GO" id="GO:0006508">
    <property type="term" value="P:proteolysis"/>
    <property type="evidence" value="ECO:0007669"/>
    <property type="project" value="InterPro"/>
</dbReference>
<dbReference type="OrthoDB" id="1001751at2759"/>
<dbReference type="Pfam" id="PF13650">
    <property type="entry name" value="Asp_protease_2"/>
    <property type="match status" value="1"/>
</dbReference>
<dbReference type="CDD" id="cd00303">
    <property type="entry name" value="retropepsin_like"/>
    <property type="match status" value="1"/>
</dbReference>
<dbReference type="AlphaFoldDB" id="A0A2P5W2N8"/>
<evidence type="ECO:0000313" key="2">
    <source>
        <dbReference type="EMBL" id="PPR85349.1"/>
    </source>
</evidence>
<dbReference type="EMBL" id="KZ669440">
    <property type="protein sequence ID" value="PPR85349.1"/>
    <property type="molecule type" value="Genomic_DNA"/>
</dbReference>
<gene>
    <name evidence="2" type="ORF">GOBAR_AA35344</name>
</gene>
<sequence>MISAIQKKDEPKKEAKPVEGKTSSVSSMVLIPNKRNNRKGQKRSALLDTGTSDLFISEKAAKKLGLSIRKSNKNIKTVNSKEAPTVGVARNVELQIGEWKGKEDFEDSDKFISMGRRYPYCHWSVIKDCCASASGYEGWDQGVVVNPTNRRCFVCKKHYLDRMEGYKSPFRKVSGA</sequence>